<dbReference type="RefSeq" id="WP_158076057.1">
    <property type="nucleotide sequence ID" value="NZ_MLHL01000095.1"/>
</dbReference>
<dbReference type="SUPFAM" id="SSF53756">
    <property type="entry name" value="UDP-Glycosyltransferase/glycogen phosphorylase"/>
    <property type="match status" value="1"/>
</dbReference>
<proteinExistence type="predicted"/>
<protein>
    <recommendedName>
        <fullName evidence="1">Glycosyl transferase family 1 domain-containing protein</fullName>
    </recommendedName>
</protein>
<dbReference type="GO" id="GO:0016757">
    <property type="term" value="F:glycosyltransferase activity"/>
    <property type="evidence" value="ECO:0007669"/>
    <property type="project" value="InterPro"/>
</dbReference>
<evidence type="ECO:0000259" key="1">
    <source>
        <dbReference type="Pfam" id="PF00534"/>
    </source>
</evidence>
<dbReference type="EMBL" id="MLHL01000095">
    <property type="protein sequence ID" value="OOF45504.1"/>
    <property type="molecule type" value="Genomic_DNA"/>
</dbReference>
<comment type="caution">
    <text evidence="2">The sequence shown here is derived from an EMBL/GenBank/DDBJ whole genome shotgun (WGS) entry which is preliminary data.</text>
</comment>
<organism evidence="2 3">
    <name type="scientific">Rodentibacter trehalosifermentans</name>
    <dbReference type="NCBI Taxonomy" id="1908263"/>
    <lineage>
        <taxon>Bacteria</taxon>
        <taxon>Pseudomonadati</taxon>
        <taxon>Pseudomonadota</taxon>
        <taxon>Gammaproteobacteria</taxon>
        <taxon>Pasteurellales</taxon>
        <taxon>Pasteurellaceae</taxon>
        <taxon>Rodentibacter</taxon>
    </lineage>
</organism>
<reference evidence="2 3" key="1">
    <citation type="submission" date="2016-10" db="EMBL/GenBank/DDBJ databases">
        <title>Rodentibacter gen. nov. and new species.</title>
        <authorList>
            <person name="Christensen H."/>
        </authorList>
    </citation>
    <scope>NUCLEOTIDE SEQUENCE [LARGE SCALE GENOMIC DNA]</scope>
    <source>
        <strain evidence="2 3">H1987082031</strain>
    </source>
</reference>
<gene>
    <name evidence="2" type="ORF">BKK52_12580</name>
</gene>
<dbReference type="Gene3D" id="3.40.50.2000">
    <property type="entry name" value="Glycogen Phosphorylase B"/>
    <property type="match status" value="2"/>
</dbReference>
<accession>A0A1V3IU82</accession>
<dbReference type="AlphaFoldDB" id="A0A1V3IU82"/>
<keyword evidence="3" id="KW-1185">Reference proteome</keyword>
<dbReference type="Proteomes" id="UP000189161">
    <property type="component" value="Unassembled WGS sequence"/>
</dbReference>
<dbReference type="GO" id="GO:1901135">
    <property type="term" value="P:carbohydrate derivative metabolic process"/>
    <property type="evidence" value="ECO:0007669"/>
    <property type="project" value="UniProtKB-ARBA"/>
</dbReference>
<dbReference type="PANTHER" id="PTHR12526:SF630">
    <property type="entry name" value="GLYCOSYLTRANSFERASE"/>
    <property type="match status" value="1"/>
</dbReference>
<dbReference type="InterPro" id="IPR001296">
    <property type="entry name" value="Glyco_trans_1"/>
</dbReference>
<evidence type="ECO:0000313" key="2">
    <source>
        <dbReference type="EMBL" id="OOF45504.1"/>
    </source>
</evidence>
<feature type="domain" description="Glycosyl transferase family 1" evidence="1">
    <location>
        <begin position="175"/>
        <end position="326"/>
    </location>
</feature>
<evidence type="ECO:0000313" key="3">
    <source>
        <dbReference type="Proteomes" id="UP000189161"/>
    </source>
</evidence>
<dbReference type="PANTHER" id="PTHR12526">
    <property type="entry name" value="GLYCOSYLTRANSFERASE"/>
    <property type="match status" value="1"/>
</dbReference>
<name>A0A1V3IU82_9PAST</name>
<dbReference type="Pfam" id="PF00534">
    <property type="entry name" value="Glycos_transf_1"/>
    <property type="match status" value="1"/>
</dbReference>
<sequence>MNILFIVNNLSNAGGTERVVCNLANLFREKLNYTVTIVNRETTKDRVYFSLDENIEVQALGKNYFYFYRNLNQYIKDQKPNIILVHNMGKLSVFSSFLKIPKETKLFSLEHVAFQSRSSWLRTLSKIIYKKYYVIIALTQKDKADYDSFHQNVICIPNISAYDVTILNNTYDISSKTVIAIGRLTYQKNFLALLEAWKGIQERCNDWYLEIYGEGKERILLEEYIAKNHLTTVTLKGNQPDLSDVYKKASFLVMSSRYEGLGLVLIEAQSFGLPLVSFDCPYGPGEVIKNEYNGYLVENQNIAMLENKIIDLIACREKRQIFAENANLSAKKYTKDNILKHWSDIIGLNKNDSD</sequence>
<dbReference type="OrthoDB" id="9777346at2"/>
<dbReference type="CDD" id="cd03820">
    <property type="entry name" value="GT4_AmsD-like"/>
    <property type="match status" value="1"/>
</dbReference>